<dbReference type="AlphaFoldDB" id="A0A816JAQ5"/>
<sequence>MDISKMRDKLEDKLLRVKTIYIDRSLVFGFSYSVMFLDLGKRHRSDFLCQRRRQLDSISLYCDMMQQDGSFYKSLPVICFFSNLPCSFCSCVVC</sequence>
<organism evidence="1">
    <name type="scientific">Brassica napus</name>
    <name type="common">Rape</name>
    <dbReference type="NCBI Taxonomy" id="3708"/>
    <lineage>
        <taxon>Eukaryota</taxon>
        <taxon>Viridiplantae</taxon>
        <taxon>Streptophyta</taxon>
        <taxon>Embryophyta</taxon>
        <taxon>Tracheophyta</taxon>
        <taxon>Spermatophyta</taxon>
        <taxon>Magnoliopsida</taxon>
        <taxon>eudicotyledons</taxon>
        <taxon>Gunneridae</taxon>
        <taxon>Pentapetalae</taxon>
        <taxon>rosids</taxon>
        <taxon>malvids</taxon>
        <taxon>Brassicales</taxon>
        <taxon>Brassicaceae</taxon>
        <taxon>Brassiceae</taxon>
        <taxon>Brassica</taxon>
    </lineage>
</organism>
<name>A0A816JAQ5_BRANA</name>
<reference evidence="1" key="1">
    <citation type="submission" date="2021-01" db="EMBL/GenBank/DDBJ databases">
        <authorList>
            <consortium name="Genoscope - CEA"/>
            <person name="William W."/>
        </authorList>
    </citation>
    <scope>NUCLEOTIDE SEQUENCE</scope>
</reference>
<proteinExistence type="predicted"/>
<gene>
    <name evidence="1" type="ORF">DARMORV10_C04P13370.1</name>
</gene>
<dbReference type="Proteomes" id="UP001295469">
    <property type="component" value="Chromosome C04"/>
</dbReference>
<accession>A0A816JAQ5</accession>
<dbReference type="EMBL" id="HG994368">
    <property type="protein sequence ID" value="CAF1817115.1"/>
    <property type="molecule type" value="Genomic_DNA"/>
</dbReference>
<protein>
    <submittedName>
        <fullName evidence="1">(rape) hypothetical protein</fullName>
    </submittedName>
</protein>
<evidence type="ECO:0000313" key="1">
    <source>
        <dbReference type="EMBL" id="CAF1817115.1"/>
    </source>
</evidence>